<accession>F9RW46</accession>
<dbReference type="AlphaFoldDB" id="F9RW46"/>
<evidence type="ECO:0000313" key="1">
    <source>
        <dbReference type="EMBL" id="EGU29134.1"/>
    </source>
</evidence>
<evidence type="ECO:0000313" key="2">
    <source>
        <dbReference type="Proteomes" id="UP000004349"/>
    </source>
</evidence>
<protein>
    <submittedName>
        <fullName evidence="1">Uncharacterized protein</fullName>
    </submittedName>
</protein>
<dbReference type="Proteomes" id="UP000004349">
    <property type="component" value="Unassembled WGS sequence"/>
</dbReference>
<gene>
    <name evidence="1" type="ORF">VIS19158_20471</name>
</gene>
<dbReference type="RefSeq" id="WP_005600381.1">
    <property type="nucleotide sequence ID" value="NZ_AFWE01000229.1"/>
</dbReference>
<reference evidence="1 2" key="1">
    <citation type="journal article" date="2012" name="Int. J. Syst. Evol. Microbiol.">
        <title>Vibrio caribbeanicus sp. nov., isolated from the marine sponge Scleritoderma cyanea.</title>
        <authorList>
            <person name="Hoffmann M."/>
            <person name="Monday S.R."/>
            <person name="Allard M.W."/>
            <person name="Strain E.A."/>
            <person name="Whittaker P."/>
            <person name="Naum M."/>
            <person name="McCarthy P.J."/>
            <person name="Lopez J.V."/>
            <person name="Fischer M."/>
            <person name="Brown E.W."/>
        </authorList>
    </citation>
    <scope>NUCLEOTIDE SEQUENCE [LARGE SCALE GENOMIC DNA]</scope>
    <source>
        <strain evidence="1 2">LMG 19158</strain>
    </source>
</reference>
<dbReference type="eggNOG" id="ENOG5030WAH">
    <property type="taxonomic scope" value="Bacteria"/>
</dbReference>
<proteinExistence type="predicted"/>
<sequence length="635" mass="70677">MKNIIKSLFNRSAISSEDELGIQHQLAKDTEENKKIEPQYRIQTQCLYYGGVAQLQIVKQNGLNSELHSQFELQGCQQDVVLTEWLDSTRFVAVDKMGQVYIAAINAPGKFTLAPIFSFEVYPTKDVCLQDGKLYLVGAKNSGRRRDSLLFSTDLSIALTQTSVEQLSAAHFTIEHYEVPFRFVGGSMVYIGRDEFVFYQLGKKRTHQLVSFNPITAAVETYDLAGKPAPDEIPIRHIFFQDKKHATLILANAETVTFAKGADDVEPCFDFSVQFIDFKQKKTVWNRVVRSLSAEQICDKYDREELVESLTAIAGGDVSSSHHDQLQTFIESLTSATLAEDGQSIWLGWQDNKIQQISLNGECLTPLYSLIRAGSERGLSLFEHEPVVIQGQIDQHLMIAVGMEDDEFFWQCDLAQAELANTNSNTNQLQCAQSQLTLTIPNTIGAVPATSGQVDVPCQDFNDDNARVESLRNLLALMPSWQSHYEMKAGDGAHATSFYVAFNGQQTCDVTMKSEYDVFPYAAGHAEGADLIAQIIAQYATWLCAGDLVGAKGHPALADAVMSLADKRQYLPVIADYFCAIGSREPVNPYHIHQTLPVIREVHADTPELTAFMAKVPWPWNDASYSVSNVGDYDD</sequence>
<organism evidence="1 2">
    <name type="scientific">Vibrio scophthalmi LMG 19158</name>
    <dbReference type="NCBI Taxonomy" id="870967"/>
    <lineage>
        <taxon>Bacteria</taxon>
        <taxon>Pseudomonadati</taxon>
        <taxon>Pseudomonadota</taxon>
        <taxon>Gammaproteobacteria</taxon>
        <taxon>Vibrionales</taxon>
        <taxon>Vibrionaceae</taxon>
        <taxon>Vibrio</taxon>
    </lineage>
</organism>
<dbReference type="EMBL" id="AFWE01000229">
    <property type="protein sequence ID" value="EGU29134.1"/>
    <property type="molecule type" value="Genomic_DNA"/>
</dbReference>
<name>F9RW46_9VIBR</name>
<comment type="caution">
    <text evidence="1">The sequence shown here is derived from an EMBL/GenBank/DDBJ whole genome shotgun (WGS) entry which is preliminary data.</text>
</comment>